<reference evidence="2" key="1">
    <citation type="submission" date="2021-01" db="EMBL/GenBank/DDBJ databases">
        <authorList>
            <person name="Corre E."/>
            <person name="Pelletier E."/>
            <person name="Niang G."/>
            <person name="Scheremetjew M."/>
            <person name="Finn R."/>
            <person name="Kale V."/>
            <person name="Holt S."/>
            <person name="Cochrane G."/>
            <person name="Meng A."/>
            <person name="Brown T."/>
            <person name="Cohen L."/>
        </authorList>
    </citation>
    <scope>NUCLEOTIDE SEQUENCE</scope>
    <source>
        <strain evidence="2">CCMP1723</strain>
    </source>
</reference>
<dbReference type="Gene3D" id="3.40.50.150">
    <property type="entry name" value="Vaccinia Virus protein VP39"/>
    <property type="match status" value="1"/>
</dbReference>
<protein>
    <recommendedName>
        <fullName evidence="1">Methyltransferase type 11 domain-containing protein</fullName>
    </recommendedName>
</protein>
<dbReference type="Pfam" id="PF08241">
    <property type="entry name" value="Methyltransf_11"/>
    <property type="match status" value="1"/>
</dbReference>
<dbReference type="GO" id="GO:0008757">
    <property type="term" value="F:S-adenosylmethionine-dependent methyltransferase activity"/>
    <property type="evidence" value="ECO:0007669"/>
    <property type="project" value="InterPro"/>
</dbReference>
<dbReference type="SUPFAM" id="SSF53335">
    <property type="entry name" value="S-adenosyl-L-methionine-dependent methyltransferases"/>
    <property type="match status" value="1"/>
</dbReference>
<dbReference type="PANTHER" id="PTHR43591">
    <property type="entry name" value="METHYLTRANSFERASE"/>
    <property type="match status" value="1"/>
</dbReference>
<dbReference type="InterPro" id="IPR029063">
    <property type="entry name" value="SAM-dependent_MTases_sf"/>
</dbReference>
<evidence type="ECO:0000313" key="2">
    <source>
        <dbReference type="EMBL" id="CAD8518340.1"/>
    </source>
</evidence>
<gene>
    <name evidence="2" type="ORF">MCOM1403_LOCUS5766</name>
</gene>
<organism evidence="2">
    <name type="scientific">Micromonas pusilla</name>
    <name type="common">Picoplanktonic green alga</name>
    <name type="synonym">Chromulina pusilla</name>
    <dbReference type="NCBI Taxonomy" id="38833"/>
    <lineage>
        <taxon>Eukaryota</taxon>
        <taxon>Viridiplantae</taxon>
        <taxon>Chlorophyta</taxon>
        <taxon>Mamiellophyceae</taxon>
        <taxon>Mamiellales</taxon>
        <taxon>Mamiellaceae</taxon>
        <taxon>Micromonas</taxon>
    </lineage>
</organism>
<evidence type="ECO:0000259" key="1">
    <source>
        <dbReference type="Pfam" id="PF08241"/>
    </source>
</evidence>
<feature type="domain" description="Methyltransferase type 11" evidence="1">
    <location>
        <begin position="190"/>
        <end position="301"/>
    </location>
</feature>
<dbReference type="InterPro" id="IPR013216">
    <property type="entry name" value="Methyltransf_11"/>
</dbReference>
<dbReference type="EMBL" id="HBEQ01007253">
    <property type="protein sequence ID" value="CAD8518340.1"/>
    <property type="molecule type" value="Transcribed_RNA"/>
</dbReference>
<dbReference type="PANTHER" id="PTHR43591:SF99">
    <property type="entry name" value="OS06G0646000 PROTEIN"/>
    <property type="match status" value="1"/>
</dbReference>
<name>A0A7S0IDA3_MICPS</name>
<dbReference type="CDD" id="cd02440">
    <property type="entry name" value="AdoMet_MTases"/>
    <property type="match status" value="1"/>
</dbReference>
<dbReference type="AlphaFoldDB" id="A0A7S0IDA3"/>
<proteinExistence type="predicted"/>
<accession>A0A7S0IDA3</accession>
<sequence length="373" mass="40179">MSGAACASIAPPRALTHRRALGNFKRDALYAERAAVPVPARNARYRGTFSRNLTTCSADLGSDPLPRGRDISTWALSRRAWATVTDLGSTLPPLLPWAAERVATWQEAWQKASALASNMPIAVVDLMPVEGQESENKSPFETEFGAYIYDKGYRQLFRALGYPGADAEAALALVKINRPEGDSSEGRICLDLSCGPGIITTRLASSLCGYEILVASDVSEAMTRRAAEQLDAVSARSTIRPEPGAAPLPNFAAVRADVASMPFGDSSVDAVHCSAGAHCWPDPMDGLREVERILKPGGIFVTSTVVLAPPIREKYIKGGDCTDAESYDDKVRTMNTPFWDTESVVAMLQKAGLKGVEIVKEDKCFVMIAARKP</sequence>